<proteinExistence type="predicted"/>
<accession>D1CSD3</accession>
<organism evidence="1">
    <name type="scientific">Ensifer adhaerens</name>
    <name type="common">Sinorhizobium morelense</name>
    <dbReference type="NCBI Taxonomy" id="106592"/>
    <lineage>
        <taxon>Bacteria</taxon>
        <taxon>Pseudomonadati</taxon>
        <taxon>Pseudomonadota</taxon>
        <taxon>Alphaproteobacteria</taxon>
        <taxon>Hyphomicrobiales</taxon>
        <taxon>Rhizobiaceae</taxon>
        <taxon>Sinorhizobium/Ensifer group</taxon>
        <taxon>Ensifer</taxon>
    </lineage>
</organism>
<reference evidence="1" key="1">
    <citation type="submission" date="2006-02" db="EMBL/GenBank/DDBJ databases">
        <title>Sampling the accessory genome of the Sinorhizobium genus by suppressive subtractive hybridization.</title>
        <authorList>
            <person name="Moulin L."/>
            <person name="Ghazoui Z."/>
            <person name="Young P."/>
        </authorList>
    </citation>
    <scope>NUCLEOTIDE SEQUENCE</scope>
    <source>
        <strain evidence="1">LMG20216</strain>
    </source>
</reference>
<protein>
    <submittedName>
        <fullName evidence="1">Uncharacterized protein</fullName>
    </submittedName>
</protein>
<feature type="non-terminal residue" evidence="1">
    <location>
        <position position="1"/>
    </location>
</feature>
<dbReference type="AlphaFoldDB" id="D1CSD3"/>
<sequence length="56" mass="6423">TVLGCSWAVRDVPRMFIDNERTDRGPLTVPLRELHHCRLEAKQHRKTSNPGAEVTK</sequence>
<evidence type="ECO:0000313" key="1">
    <source>
        <dbReference type="EMBL" id="ABD74737.1"/>
    </source>
</evidence>
<name>D1CSD3_ENSAD</name>
<dbReference type="EMBL" id="DQ403278">
    <property type="protein sequence ID" value="ABD74737.1"/>
    <property type="molecule type" value="Genomic_DNA"/>
</dbReference>